<dbReference type="Proteomes" id="UP000660885">
    <property type="component" value="Unassembled WGS sequence"/>
</dbReference>
<keyword evidence="2" id="KW-1185">Reference proteome</keyword>
<proteinExistence type="predicted"/>
<gene>
    <name evidence="1" type="ORF">JMJ56_31380</name>
</gene>
<dbReference type="RefSeq" id="WP_202835771.1">
    <property type="nucleotide sequence ID" value="NZ_JAETWB010000072.1"/>
</dbReference>
<evidence type="ECO:0000313" key="2">
    <source>
        <dbReference type="Proteomes" id="UP000660885"/>
    </source>
</evidence>
<organism evidence="1 2">
    <name type="scientific">Belnapia arida</name>
    <dbReference type="NCBI Taxonomy" id="2804533"/>
    <lineage>
        <taxon>Bacteria</taxon>
        <taxon>Pseudomonadati</taxon>
        <taxon>Pseudomonadota</taxon>
        <taxon>Alphaproteobacteria</taxon>
        <taxon>Acetobacterales</taxon>
        <taxon>Roseomonadaceae</taxon>
        <taxon>Belnapia</taxon>
    </lineage>
</organism>
<name>A0ABS1UD75_9PROT</name>
<dbReference type="EMBL" id="JAETWB010000072">
    <property type="protein sequence ID" value="MBL6082470.1"/>
    <property type="molecule type" value="Genomic_DNA"/>
</dbReference>
<protein>
    <recommendedName>
        <fullName evidence="3">Transposase</fullName>
    </recommendedName>
</protein>
<accession>A0ABS1UD75</accession>
<reference evidence="1 2" key="1">
    <citation type="submission" date="2021-01" db="EMBL/GenBank/DDBJ databases">
        <title>Belnapia mucosa sp. nov. and Belnapia arida sp. nov., isolated from the Tabernas Desert (Almeria, Spain).</title>
        <authorList>
            <person name="Molina-Menor E."/>
            <person name="Vidal-Verdu A."/>
            <person name="Calonge A."/>
            <person name="Satari L."/>
            <person name="Pereto J."/>
            <person name="Porcar M."/>
        </authorList>
    </citation>
    <scope>NUCLEOTIDE SEQUENCE [LARGE SCALE GENOMIC DNA]</scope>
    <source>
        <strain evidence="1 2">T18</strain>
    </source>
</reference>
<evidence type="ECO:0000313" key="1">
    <source>
        <dbReference type="EMBL" id="MBL6082470.1"/>
    </source>
</evidence>
<evidence type="ECO:0008006" key="3">
    <source>
        <dbReference type="Google" id="ProtNLM"/>
    </source>
</evidence>
<sequence length="47" mass="5329">MRFVLVKTRAQQASLMELKVRDMLVCQRTQAVNALRAHLAEYGIVVA</sequence>
<comment type="caution">
    <text evidence="1">The sequence shown here is derived from an EMBL/GenBank/DDBJ whole genome shotgun (WGS) entry which is preliminary data.</text>
</comment>